<evidence type="ECO:0000313" key="1">
    <source>
        <dbReference type="EMBL" id="TDZ78707.1"/>
    </source>
</evidence>
<protein>
    <submittedName>
        <fullName evidence="1">Uncharacterized protein</fullName>
    </submittedName>
</protein>
<dbReference type="Proteomes" id="UP000295117">
    <property type="component" value="Unassembled WGS sequence"/>
</dbReference>
<dbReference type="EMBL" id="PECH01000009">
    <property type="protein sequence ID" value="TDZ78707.1"/>
    <property type="molecule type" value="Genomic_DNA"/>
</dbReference>
<dbReference type="Gene3D" id="3.40.1090.10">
    <property type="entry name" value="Cytosolic phospholipase A2 catalytic domain"/>
    <property type="match status" value="1"/>
</dbReference>
<name>A0A4R8RW89_9MYCO</name>
<evidence type="ECO:0000313" key="2">
    <source>
        <dbReference type="Proteomes" id="UP000295117"/>
    </source>
</evidence>
<dbReference type="AlphaFoldDB" id="A0A4R8RW89"/>
<sequence length="112" mass="12759">MHGHRVTNVHDLTQLAVLIALGAGIRAADIVEQYATLTARVFPFGCWARWRYALRPWTPAYSGEVLRQALDEVLGSRLLGEGRWRLVIPSWDVQRGEVHLFKTQTADRPPRQ</sequence>
<comment type="caution">
    <text evidence="1">The sequence shown here is derived from an EMBL/GenBank/DDBJ whole genome shotgun (WGS) entry which is preliminary data.</text>
</comment>
<gene>
    <name evidence="1" type="ORF">DE4585_04544</name>
</gene>
<dbReference type="SUPFAM" id="SSF52151">
    <property type="entry name" value="FabD/lysophospholipase-like"/>
    <property type="match status" value="1"/>
</dbReference>
<organism evidence="1 2">
    <name type="scientific">Mycobacteroides salmoniphilum</name>
    <dbReference type="NCBI Taxonomy" id="404941"/>
    <lineage>
        <taxon>Bacteria</taxon>
        <taxon>Bacillati</taxon>
        <taxon>Actinomycetota</taxon>
        <taxon>Actinomycetes</taxon>
        <taxon>Mycobacteriales</taxon>
        <taxon>Mycobacteriaceae</taxon>
        <taxon>Mycobacteroides</taxon>
    </lineage>
</organism>
<reference evidence="1 2" key="1">
    <citation type="journal article" date="2019" name="Sci. Rep.">
        <title>Extended insight into the Mycobacterium chelonae-abscessus complex through whole genome sequencing of Mycobacterium salmoniphilum outbreak and Mycobacterium salmoniphilum-like strains.</title>
        <authorList>
            <person name="Behra P.R.K."/>
            <person name="Das S."/>
            <person name="Pettersson B.M.F."/>
            <person name="Shirreff L."/>
            <person name="DuCote T."/>
            <person name="Jacobsson K.G."/>
            <person name="Ennis D.G."/>
            <person name="Kirsebom L.A."/>
        </authorList>
    </citation>
    <scope>NUCLEOTIDE SEQUENCE [LARGE SCALE GENOMIC DNA]</scope>
    <source>
        <strain evidence="1 2">DE 4585</strain>
    </source>
</reference>
<accession>A0A4R8RW89</accession>
<dbReference type="InterPro" id="IPR016035">
    <property type="entry name" value="Acyl_Trfase/lysoPLipase"/>
</dbReference>
<proteinExistence type="predicted"/>